<dbReference type="GO" id="GO:0009279">
    <property type="term" value="C:cell outer membrane"/>
    <property type="evidence" value="ECO:0007669"/>
    <property type="project" value="UniProtKB-SubCell"/>
</dbReference>
<keyword evidence="3 6" id="KW-0732">Signal</keyword>
<evidence type="ECO:0000259" key="7">
    <source>
        <dbReference type="Pfam" id="PF07980"/>
    </source>
</evidence>
<dbReference type="Proteomes" id="UP000077177">
    <property type="component" value="Chromosome"/>
</dbReference>
<accession>A0A172U0K1</accession>
<keyword evidence="4" id="KW-0472">Membrane</keyword>
<dbReference type="Pfam" id="PF07980">
    <property type="entry name" value="SusD_RagB"/>
    <property type="match status" value="1"/>
</dbReference>
<dbReference type="InterPro" id="IPR012944">
    <property type="entry name" value="SusD_RagB_dom"/>
</dbReference>
<evidence type="ECO:0000256" key="5">
    <source>
        <dbReference type="ARBA" id="ARBA00023237"/>
    </source>
</evidence>
<keyword evidence="9" id="KW-1185">Reference proteome</keyword>
<reference evidence="8 9" key="2">
    <citation type="journal article" date="2016" name="Int. J. Syst. Evol. Microbiol.">
        <title>Flavisolibacter tropicus sp. nov., isolated from tropical soil.</title>
        <authorList>
            <person name="Lee J.J."/>
            <person name="Kang M.S."/>
            <person name="Kim G.S."/>
            <person name="Lee C.S."/>
            <person name="Lim S."/>
            <person name="Lee J."/>
            <person name="Roh S.H."/>
            <person name="Kang H."/>
            <person name="Ha J.M."/>
            <person name="Bae S."/>
            <person name="Jung H.Y."/>
            <person name="Kim M.K."/>
        </authorList>
    </citation>
    <scope>NUCLEOTIDE SEQUENCE [LARGE SCALE GENOMIC DNA]</scope>
    <source>
        <strain evidence="8 9">LCS9</strain>
    </source>
</reference>
<feature type="domain" description="RagB/SusD" evidence="7">
    <location>
        <begin position="321"/>
        <end position="427"/>
    </location>
</feature>
<evidence type="ECO:0000313" key="9">
    <source>
        <dbReference type="Proteomes" id="UP000077177"/>
    </source>
</evidence>
<evidence type="ECO:0000256" key="2">
    <source>
        <dbReference type="ARBA" id="ARBA00006275"/>
    </source>
</evidence>
<proteinExistence type="inferred from homology"/>
<comment type="subcellular location">
    <subcellularLocation>
        <location evidence="1">Cell outer membrane</location>
    </subcellularLocation>
</comment>
<dbReference type="SUPFAM" id="SSF48452">
    <property type="entry name" value="TPR-like"/>
    <property type="match status" value="1"/>
</dbReference>
<name>A0A172U0K1_9BACT</name>
<dbReference type="InterPro" id="IPR011990">
    <property type="entry name" value="TPR-like_helical_dom_sf"/>
</dbReference>
<gene>
    <name evidence="8" type="ORF">SY85_22020</name>
</gene>
<evidence type="ECO:0000256" key="3">
    <source>
        <dbReference type="ARBA" id="ARBA00022729"/>
    </source>
</evidence>
<evidence type="ECO:0000256" key="6">
    <source>
        <dbReference type="SAM" id="SignalP"/>
    </source>
</evidence>
<organism evidence="8 9">
    <name type="scientific">Flavisolibacter tropicus</name>
    <dbReference type="NCBI Taxonomy" id="1492898"/>
    <lineage>
        <taxon>Bacteria</taxon>
        <taxon>Pseudomonadati</taxon>
        <taxon>Bacteroidota</taxon>
        <taxon>Chitinophagia</taxon>
        <taxon>Chitinophagales</taxon>
        <taxon>Chitinophagaceae</taxon>
        <taxon>Flavisolibacter</taxon>
    </lineage>
</organism>
<feature type="chain" id="PRO_5008001513" evidence="6">
    <location>
        <begin position="20"/>
        <end position="440"/>
    </location>
</feature>
<evidence type="ECO:0000256" key="1">
    <source>
        <dbReference type="ARBA" id="ARBA00004442"/>
    </source>
</evidence>
<reference evidence="9" key="1">
    <citation type="submission" date="2015-01" db="EMBL/GenBank/DDBJ databases">
        <title>Flavisolibacter sp./LCS9/ whole genome sequencing.</title>
        <authorList>
            <person name="Kim M.K."/>
            <person name="Srinivasan S."/>
            <person name="Lee J.-J."/>
        </authorList>
    </citation>
    <scope>NUCLEOTIDE SEQUENCE [LARGE SCALE GENOMIC DNA]</scope>
    <source>
        <strain evidence="9">LCS9</strain>
    </source>
</reference>
<dbReference type="PROSITE" id="PS51257">
    <property type="entry name" value="PROKAR_LIPOPROTEIN"/>
    <property type="match status" value="1"/>
</dbReference>
<dbReference type="EMBL" id="CP011390">
    <property type="protein sequence ID" value="ANE52752.1"/>
    <property type="molecule type" value="Genomic_DNA"/>
</dbReference>
<dbReference type="OrthoDB" id="1522814at2"/>
<keyword evidence="5" id="KW-0998">Cell outer membrane</keyword>
<evidence type="ECO:0000256" key="4">
    <source>
        <dbReference type="ARBA" id="ARBA00023136"/>
    </source>
</evidence>
<feature type="signal peptide" evidence="6">
    <location>
        <begin position="1"/>
        <end position="19"/>
    </location>
</feature>
<protein>
    <submittedName>
        <fullName evidence="8">RagB/SusD family protein</fullName>
    </submittedName>
</protein>
<evidence type="ECO:0000313" key="8">
    <source>
        <dbReference type="EMBL" id="ANE52752.1"/>
    </source>
</evidence>
<dbReference type="RefSeq" id="WP_066407796.1">
    <property type="nucleotide sequence ID" value="NZ_CP011390.1"/>
</dbReference>
<dbReference type="STRING" id="1492898.SY85_22020"/>
<dbReference type="AlphaFoldDB" id="A0A172U0K1"/>
<dbReference type="KEGG" id="fla:SY85_22020"/>
<comment type="similarity">
    <text evidence="2">Belongs to the SusD family.</text>
</comment>
<dbReference type="Gene3D" id="1.25.40.390">
    <property type="match status" value="1"/>
</dbReference>
<sequence length="440" mass="47961">MKKNYLNIFVLTSSLIAVTATGCKKDYKNPNQATTDQIFASDRGATAVAVGLQKVYSVSAASSLYALVNANGFVTKELILRNAGNIPELQLSTGGSAVDGTNTVLNNVWTKSSKIIFDADNVIRFANGLGDKSYASGLISYASIFKALSIGNLAMFWEKVPDTTGQNVGFINRVDGYKKAVAVLNNAIAAYTAAAPSTAVLNRLQVQDATTKVYPIDILNTLYALKARYSLFAGDYATALSAANQVDLTKTSVLTFDALNQNPVFESATATNNVFQPVDTTLGLPKVLEPNVADKRIPFYVGINTSIAPRYRIKGFYASGTTAVPIYLPGEMLLIKAEAYARQDKLPEALIELNKVITKKPSEDAFGVGADLTPIVGPLTKDQILTEIYRQRSIELFMSGLRLEDMRRLARPLEERKRNFFPYPFQERDNNPNTPADPTF</sequence>
<dbReference type="PATRIC" id="fig|1492898.3.peg.4783"/>